<dbReference type="InParanoid" id="A0A0C3D3J4"/>
<dbReference type="Proteomes" id="UP000053989">
    <property type="component" value="Unassembled WGS sequence"/>
</dbReference>
<keyword evidence="2" id="KW-1185">Reference proteome</keyword>
<protein>
    <submittedName>
        <fullName evidence="1">Uncharacterized protein</fullName>
    </submittedName>
</protein>
<dbReference type="OrthoDB" id="3211970at2759"/>
<proteinExistence type="predicted"/>
<dbReference type="AlphaFoldDB" id="A0A0C3D3J4"/>
<reference evidence="1 2" key="1">
    <citation type="submission" date="2014-04" db="EMBL/GenBank/DDBJ databases">
        <authorList>
            <consortium name="DOE Joint Genome Institute"/>
            <person name="Kuo A."/>
            <person name="Kohler A."/>
            <person name="Nagy L.G."/>
            <person name="Floudas D."/>
            <person name="Copeland A."/>
            <person name="Barry K.W."/>
            <person name="Cichocki N."/>
            <person name="Veneault-Fourrey C."/>
            <person name="LaButti K."/>
            <person name="Lindquist E.A."/>
            <person name="Lipzen A."/>
            <person name="Lundell T."/>
            <person name="Morin E."/>
            <person name="Murat C."/>
            <person name="Sun H."/>
            <person name="Tunlid A."/>
            <person name="Henrissat B."/>
            <person name="Grigoriev I.V."/>
            <person name="Hibbett D.S."/>
            <person name="Martin F."/>
            <person name="Nordberg H.P."/>
            <person name="Cantor M.N."/>
            <person name="Hua S.X."/>
        </authorList>
    </citation>
    <scope>NUCLEOTIDE SEQUENCE [LARGE SCALE GENOMIC DNA]</scope>
    <source>
        <strain evidence="1 2">Foug A</strain>
    </source>
</reference>
<evidence type="ECO:0000313" key="2">
    <source>
        <dbReference type="Proteomes" id="UP000053989"/>
    </source>
</evidence>
<organism evidence="1 2">
    <name type="scientific">Scleroderma citrinum Foug A</name>
    <dbReference type="NCBI Taxonomy" id="1036808"/>
    <lineage>
        <taxon>Eukaryota</taxon>
        <taxon>Fungi</taxon>
        <taxon>Dikarya</taxon>
        <taxon>Basidiomycota</taxon>
        <taxon>Agaricomycotina</taxon>
        <taxon>Agaricomycetes</taxon>
        <taxon>Agaricomycetidae</taxon>
        <taxon>Boletales</taxon>
        <taxon>Sclerodermatineae</taxon>
        <taxon>Sclerodermataceae</taxon>
        <taxon>Scleroderma</taxon>
    </lineage>
</organism>
<accession>A0A0C3D3J4</accession>
<sequence length="206" mass="24213">MYIVGASWIWDKHRSVWMHVFDVMQRSQSLPCFRMEFEDMAPPEMQRLVVSAFKVEGVLLRSRERLIGLVGNVPGSHSRMRSIEFMLDRFILTIRRLLNQPETRSSSSVAYPQVWTSRCIVSHYPWNVLRTLIWTDRVFPGHLLLLRGYSSIIRKLREVKLSGRFFSGKSVSPERCDFGPYILSFPDRPSKLIWRYRRKAYTSPAA</sequence>
<reference evidence="2" key="2">
    <citation type="submission" date="2015-01" db="EMBL/GenBank/DDBJ databases">
        <title>Evolutionary Origins and Diversification of the Mycorrhizal Mutualists.</title>
        <authorList>
            <consortium name="DOE Joint Genome Institute"/>
            <consortium name="Mycorrhizal Genomics Consortium"/>
            <person name="Kohler A."/>
            <person name="Kuo A."/>
            <person name="Nagy L.G."/>
            <person name="Floudas D."/>
            <person name="Copeland A."/>
            <person name="Barry K.W."/>
            <person name="Cichocki N."/>
            <person name="Veneault-Fourrey C."/>
            <person name="LaButti K."/>
            <person name="Lindquist E.A."/>
            <person name="Lipzen A."/>
            <person name="Lundell T."/>
            <person name="Morin E."/>
            <person name="Murat C."/>
            <person name="Riley R."/>
            <person name="Ohm R."/>
            <person name="Sun H."/>
            <person name="Tunlid A."/>
            <person name="Henrissat B."/>
            <person name="Grigoriev I.V."/>
            <person name="Hibbett D.S."/>
            <person name="Martin F."/>
        </authorList>
    </citation>
    <scope>NUCLEOTIDE SEQUENCE [LARGE SCALE GENOMIC DNA]</scope>
    <source>
        <strain evidence="2">Foug A</strain>
    </source>
</reference>
<evidence type="ECO:0000313" key="1">
    <source>
        <dbReference type="EMBL" id="KIM50656.1"/>
    </source>
</evidence>
<dbReference type="EMBL" id="KN822357">
    <property type="protein sequence ID" value="KIM50656.1"/>
    <property type="molecule type" value="Genomic_DNA"/>
</dbReference>
<dbReference type="HOGENOM" id="CLU_1332629_0_0_1"/>
<gene>
    <name evidence="1" type="ORF">SCLCIDRAFT_775358</name>
</gene>
<name>A0A0C3D3J4_9AGAM</name>